<dbReference type="Proteomes" id="UP000008064">
    <property type="component" value="Unassembled WGS sequence"/>
</dbReference>
<gene>
    <name evidence="2" type="ORF">SERLADRAFT_477107</name>
</gene>
<sequence length="149" mass="16563">MQSRSGYLYTNGVRQHSLGYRPDVAAAVQNLLVSTKQIQESLQRWGAHQASEDQVSDCYVQFGAQFNATVEAFTYYNIDTSDISQVPSRLRNVLEDCLGEDPSPQALAEYMPDVRQLLYDLLQGIRAKQAAWRTASGRSGSSTVSSDSY</sequence>
<dbReference type="AlphaFoldDB" id="F8P8D6"/>
<feature type="domain" description="Aip3p/Bud6 N-terminal" evidence="1">
    <location>
        <begin position="26"/>
        <end position="133"/>
    </location>
</feature>
<dbReference type="GeneID" id="18820934"/>
<dbReference type="InterPro" id="IPR056279">
    <property type="entry name" value="Aip3p_Bud6_N"/>
</dbReference>
<reference evidence="2" key="1">
    <citation type="submission" date="2011-04" db="EMBL/GenBank/DDBJ databases">
        <title>Evolution of plant cell wall degrading machinery underlies the functional diversity of forest fungi.</title>
        <authorList>
            <consortium name="US DOE Joint Genome Institute (JGI-PGF)"/>
            <person name="Eastwood D.C."/>
            <person name="Floudas D."/>
            <person name="Binder M."/>
            <person name="Majcherczyk A."/>
            <person name="Schneider P."/>
            <person name="Aerts A."/>
            <person name="Asiegbu F.O."/>
            <person name="Baker S.E."/>
            <person name="Barry K."/>
            <person name="Bendiksby M."/>
            <person name="Blumentritt M."/>
            <person name="Coutinho P.M."/>
            <person name="Cullen D."/>
            <person name="Cullen D."/>
            <person name="Gathman A."/>
            <person name="Goodell B."/>
            <person name="Henrissat B."/>
            <person name="Ihrmark K."/>
            <person name="Kauserud H."/>
            <person name="Kohler A."/>
            <person name="LaButti K."/>
            <person name="Lapidus A."/>
            <person name="Lavin J.L."/>
            <person name="Lee Y.-H."/>
            <person name="Lindquist E."/>
            <person name="Lilly W."/>
            <person name="Lucas S."/>
            <person name="Morin E."/>
            <person name="Murat C."/>
            <person name="Oguiza J.A."/>
            <person name="Park J."/>
            <person name="Pisabarro A.G."/>
            <person name="Riley R."/>
            <person name="Rosling A."/>
            <person name="Salamov A."/>
            <person name="Schmidt O."/>
            <person name="Schmutz J."/>
            <person name="Skrede I."/>
            <person name="Stenlid J."/>
            <person name="Wiebenga A."/>
            <person name="Xie X."/>
            <person name="Kues U."/>
            <person name="Hibbett D.S."/>
            <person name="Hoffmeister D."/>
            <person name="Hogberg N."/>
            <person name="Martin F."/>
            <person name="Grigoriev I.V."/>
            <person name="Watkinson S.C."/>
        </authorList>
    </citation>
    <scope>NUCLEOTIDE SEQUENCE</scope>
    <source>
        <strain evidence="2">S7.9</strain>
    </source>
</reference>
<dbReference type="HOGENOM" id="CLU_128311_1_0_1"/>
<proteinExistence type="predicted"/>
<dbReference type="Pfam" id="PF23153">
    <property type="entry name" value="Aip3p_Bud6_N"/>
    <property type="match status" value="1"/>
</dbReference>
<dbReference type="RefSeq" id="XP_007322658.1">
    <property type="nucleotide sequence ID" value="XM_007322596.1"/>
</dbReference>
<accession>F8P8D6</accession>
<name>F8P8D6_SERL9</name>
<dbReference type="EMBL" id="GL945440">
    <property type="protein sequence ID" value="EGO20692.1"/>
    <property type="molecule type" value="Genomic_DNA"/>
</dbReference>
<dbReference type="KEGG" id="sla:SERLADRAFT_477107"/>
<evidence type="ECO:0000313" key="2">
    <source>
        <dbReference type="EMBL" id="EGO20692.1"/>
    </source>
</evidence>
<dbReference type="OrthoDB" id="783096at2759"/>
<organism>
    <name type="scientific">Serpula lacrymans var. lacrymans (strain S7.9)</name>
    <name type="common">Dry rot fungus</name>
    <dbReference type="NCBI Taxonomy" id="578457"/>
    <lineage>
        <taxon>Eukaryota</taxon>
        <taxon>Fungi</taxon>
        <taxon>Dikarya</taxon>
        <taxon>Basidiomycota</taxon>
        <taxon>Agaricomycotina</taxon>
        <taxon>Agaricomycetes</taxon>
        <taxon>Agaricomycetidae</taxon>
        <taxon>Boletales</taxon>
        <taxon>Coniophorineae</taxon>
        <taxon>Serpulaceae</taxon>
        <taxon>Serpula</taxon>
    </lineage>
</organism>
<protein>
    <recommendedName>
        <fullName evidence="1">Aip3p/Bud6 N-terminal domain-containing protein</fullName>
    </recommendedName>
</protein>
<evidence type="ECO:0000259" key="1">
    <source>
        <dbReference type="Pfam" id="PF23153"/>
    </source>
</evidence>